<gene>
    <name evidence="1" type="ORF">MicloDRAFT_00025790</name>
</gene>
<dbReference type="AlphaFoldDB" id="I4YY89"/>
<dbReference type="STRING" id="864069.MicloDRAFT_00025790"/>
<evidence type="ECO:0000313" key="2">
    <source>
        <dbReference type="Proteomes" id="UP000003947"/>
    </source>
</evidence>
<dbReference type="InterPro" id="IPR011049">
    <property type="entry name" value="Serralysin-like_metalloprot_C"/>
</dbReference>
<dbReference type="Gene3D" id="2.150.10.10">
    <property type="entry name" value="Serralysin-like metalloprotease, C-terminal"/>
    <property type="match status" value="1"/>
</dbReference>
<evidence type="ECO:0008006" key="3">
    <source>
        <dbReference type="Google" id="ProtNLM"/>
    </source>
</evidence>
<dbReference type="PATRIC" id="fig|864069.3.peg.2785"/>
<dbReference type="EMBL" id="JH660642">
    <property type="protein sequence ID" value="EIM28931.1"/>
    <property type="molecule type" value="Genomic_DNA"/>
</dbReference>
<evidence type="ECO:0000313" key="1">
    <source>
        <dbReference type="EMBL" id="EIM28931.1"/>
    </source>
</evidence>
<dbReference type="OrthoDB" id="5380561at2"/>
<name>I4YY89_9HYPH</name>
<proteinExistence type="predicted"/>
<protein>
    <recommendedName>
        <fullName evidence="3">Calcium-binding protein</fullName>
    </recommendedName>
</protein>
<organism evidence="1 2">
    <name type="scientific">Microvirga lotononidis</name>
    <dbReference type="NCBI Taxonomy" id="864069"/>
    <lineage>
        <taxon>Bacteria</taxon>
        <taxon>Pseudomonadati</taxon>
        <taxon>Pseudomonadota</taxon>
        <taxon>Alphaproteobacteria</taxon>
        <taxon>Hyphomicrobiales</taxon>
        <taxon>Methylobacteriaceae</taxon>
        <taxon>Microvirga</taxon>
    </lineage>
</organism>
<dbReference type="eggNOG" id="COG2931">
    <property type="taxonomic scope" value="Bacteria"/>
</dbReference>
<accession>I4YY89</accession>
<dbReference type="HOGENOM" id="CLU_2317119_0_0_5"/>
<keyword evidence="2" id="KW-1185">Reference proteome</keyword>
<sequence>MFDTAPKGTVAKITDFLPGTDKIHVENAVFSGGYVDWGTLPSSKFAIGAKAADSSDRFIYNKATGSLYFDKDGTGPAAQIEFAKLAPNLKMTAADFYIL</sequence>
<reference evidence="1 2" key="1">
    <citation type="submission" date="2012-02" db="EMBL/GenBank/DDBJ databases">
        <title>Improved High-Quality Draft sequence of Microvirga sp. WSM3557.</title>
        <authorList>
            <consortium name="US DOE Joint Genome Institute"/>
            <person name="Lucas S."/>
            <person name="Han J."/>
            <person name="Lapidus A."/>
            <person name="Cheng J.-F."/>
            <person name="Goodwin L."/>
            <person name="Pitluck S."/>
            <person name="Peters L."/>
            <person name="Zhang X."/>
            <person name="Detter J.C."/>
            <person name="Han C."/>
            <person name="Tapia R."/>
            <person name="Land M."/>
            <person name="Hauser L."/>
            <person name="Kyrpides N."/>
            <person name="Ivanova N."/>
            <person name="Pagani I."/>
            <person name="Brau L."/>
            <person name="Yates R."/>
            <person name="O'Hara G."/>
            <person name="Rui T."/>
            <person name="Howieson J."/>
            <person name="Reeve W."/>
            <person name="Woyke T."/>
        </authorList>
    </citation>
    <scope>NUCLEOTIDE SEQUENCE [LARGE SCALE GENOMIC DNA]</scope>
    <source>
        <strain evidence="1 2">WSM3557</strain>
    </source>
</reference>
<dbReference type="Proteomes" id="UP000003947">
    <property type="component" value="Unassembled WGS sequence"/>
</dbReference>